<evidence type="ECO:0000313" key="2">
    <source>
        <dbReference type="Proteomes" id="UP001054945"/>
    </source>
</evidence>
<comment type="caution">
    <text evidence="1">The sequence shown here is derived from an EMBL/GenBank/DDBJ whole genome shotgun (WGS) entry which is preliminary data.</text>
</comment>
<dbReference type="Proteomes" id="UP001054945">
    <property type="component" value="Unassembled WGS sequence"/>
</dbReference>
<organism evidence="1 2">
    <name type="scientific">Caerostris extrusa</name>
    <name type="common">Bark spider</name>
    <name type="synonym">Caerostris bankana</name>
    <dbReference type="NCBI Taxonomy" id="172846"/>
    <lineage>
        <taxon>Eukaryota</taxon>
        <taxon>Metazoa</taxon>
        <taxon>Ecdysozoa</taxon>
        <taxon>Arthropoda</taxon>
        <taxon>Chelicerata</taxon>
        <taxon>Arachnida</taxon>
        <taxon>Araneae</taxon>
        <taxon>Araneomorphae</taxon>
        <taxon>Entelegynae</taxon>
        <taxon>Araneoidea</taxon>
        <taxon>Araneidae</taxon>
        <taxon>Caerostris</taxon>
    </lineage>
</organism>
<accession>A0AAV4MFP9</accession>
<dbReference type="EMBL" id="BPLR01019681">
    <property type="protein sequence ID" value="GIX70482.1"/>
    <property type="molecule type" value="Genomic_DNA"/>
</dbReference>
<sequence length="87" mass="9930">MKEKIYIVRNDRYEIASPVKSTEKEHLIVQRCLQDSPAIGKPSDALTCRSQWADKERLTAAFGPQGRGFWQLCCQSFYATGYLSVEN</sequence>
<name>A0AAV4MFP9_CAEEX</name>
<evidence type="ECO:0000313" key="1">
    <source>
        <dbReference type="EMBL" id="GIX70482.1"/>
    </source>
</evidence>
<protein>
    <submittedName>
        <fullName evidence="1">Uncharacterized protein</fullName>
    </submittedName>
</protein>
<keyword evidence="2" id="KW-1185">Reference proteome</keyword>
<gene>
    <name evidence="1" type="ORF">CEXT_278691</name>
</gene>
<dbReference type="AlphaFoldDB" id="A0AAV4MFP9"/>
<reference evidence="1 2" key="1">
    <citation type="submission" date="2021-06" db="EMBL/GenBank/DDBJ databases">
        <title>Caerostris extrusa draft genome.</title>
        <authorList>
            <person name="Kono N."/>
            <person name="Arakawa K."/>
        </authorList>
    </citation>
    <scope>NUCLEOTIDE SEQUENCE [LARGE SCALE GENOMIC DNA]</scope>
</reference>
<proteinExistence type="predicted"/>